<dbReference type="Proteomes" id="UP000179102">
    <property type="component" value="Unassembled WGS sequence"/>
</dbReference>
<sequence length="123" mass="13539">MTDRQIQEQTGFRPNPNETVPPQTANDAFEDLLRFMAAKQTRAQVIEELKAVDPSKIVFAVQGVKTGPPLTNLELMIGNTVEYCVREGLLRSPIQAVGAIEGVRQEVLDGGVFVGTEKFPKQL</sequence>
<comment type="caution">
    <text evidence="2">The sequence shown here is derived from an EMBL/GenBank/DDBJ whole genome shotgun (WGS) entry which is preliminary data.</text>
</comment>
<name>A0A1F5G811_9BACT</name>
<dbReference type="AlphaFoldDB" id="A0A1F5G811"/>
<evidence type="ECO:0000256" key="1">
    <source>
        <dbReference type="SAM" id="MobiDB-lite"/>
    </source>
</evidence>
<accession>A0A1F5G811</accession>
<evidence type="ECO:0000313" key="3">
    <source>
        <dbReference type="Proteomes" id="UP000179102"/>
    </source>
</evidence>
<dbReference type="STRING" id="1797711.A2870_02590"/>
<gene>
    <name evidence="2" type="ORF">A2870_02590</name>
</gene>
<feature type="compositionally biased region" description="Polar residues" evidence="1">
    <location>
        <begin position="7"/>
        <end position="24"/>
    </location>
</feature>
<reference evidence="2 3" key="1">
    <citation type="journal article" date="2016" name="Nat. Commun.">
        <title>Thousands of microbial genomes shed light on interconnected biogeochemical processes in an aquifer system.</title>
        <authorList>
            <person name="Anantharaman K."/>
            <person name="Brown C.T."/>
            <person name="Hug L.A."/>
            <person name="Sharon I."/>
            <person name="Castelle C.J."/>
            <person name="Probst A.J."/>
            <person name="Thomas B.C."/>
            <person name="Singh A."/>
            <person name="Wilkins M.J."/>
            <person name="Karaoz U."/>
            <person name="Brodie E.L."/>
            <person name="Williams K.H."/>
            <person name="Hubbard S.S."/>
            <person name="Banfield J.F."/>
        </authorList>
    </citation>
    <scope>NUCLEOTIDE SEQUENCE [LARGE SCALE GENOMIC DNA]</scope>
</reference>
<feature type="region of interest" description="Disordered" evidence="1">
    <location>
        <begin position="1"/>
        <end position="24"/>
    </location>
</feature>
<evidence type="ECO:0000313" key="2">
    <source>
        <dbReference type="EMBL" id="OGD87954.1"/>
    </source>
</evidence>
<proteinExistence type="predicted"/>
<dbReference type="EMBL" id="MFAZ01000006">
    <property type="protein sequence ID" value="OGD87954.1"/>
    <property type="molecule type" value="Genomic_DNA"/>
</dbReference>
<organism evidence="2 3">
    <name type="scientific">Candidatus Curtissbacteria bacterium RIFCSPHIGHO2_01_FULL_41_11</name>
    <dbReference type="NCBI Taxonomy" id="1797711"/>
    <lineage>
        <taxon>Bacteria</taxon>
        <taxon>Candidatus Curtissiibacteriota</taxon>
    </lineage>
</organism>
<protein>
    <submittedName>
        <fullName evidence="2">Uncharacterized protein</fullName>
    </submittedName>
</protein>